<evidence type="ECO:0000256" key="1">
    <source>
        <dbReference type="ARBA" id="ARBA00022741"/>
    </source>
</evidence>
<dbReference type="Gene3D" id="1.10.10.60">
    <property type="entry name" value="Homeodomain-like"/>
    <property type="match status" value="1"/>
</dbReference>
<dbReference type="KEGG" id="tae:TepiRe1_0566"/>
<keyword evidence="2" id="KW-0067">ATP-binding</keyword>
<dbReference type="SMART" id="SM00382">
    <property type="entry name" value="AAA"/>
    <property type="match status" value="1"/>
</dbReference>
<dbReference type="GO" id="GO:0043565">
    <property type="term" value="F:sequence-specific DNA binding"/>
    <property type="evidence" value="ECO:0007669"/>
    <property type="project" value="InterPro"/>
</dbReference>
<dbReference type="PATRIC" id="fig|1209989.3.peg.607"/>
<dbReference type="PROSITE" id="PS00675">
    <property type="entry name" value="SIGMA54_INTERACT_1"/>
    <property type="match status" value="1"/>
</dbReference>
<dbReference type="CDD" id="cd00009">
    <property type="entry name" value="AAA"/>
    <property type="match status" value="1"/>
</dbReference>
<dbReference type="RefSeq" id="WP_015294953.1">
    <property type="nucleotide sequence ID" value="NC_019954.2"/>
</dbReference>
<dbReference type="SUPFAM" id="SSF159800">
    <property type="entry name" value="PrpR receptor domain-like"/>
    <property type="match status" value="1"/>
</dbReference>
<dbReference type="eggNOG" id="COG3829">
    <property type="taxonomic scope" value="Bacteria"/>
</dbReference>
<dbReference type="Pfam" id="PF02954">
    <property type="entry name" value="HTH_8"/>
    <property type="match status" value="1"/>
</dbReference>
<dbReference type="InterPro" id="IPR035965">
    <property type="entry name" value="PAS-like_dom_sf"/>
</dbReference>
<dbReference type="InterPro" id="IPR058031">
    <property type="entry name" value="AAA_lid_NorR"/>
</dbReference>
<reference evidence="7" key="1">
    <citation type="journal article" date="2013" name="Genome Announc.">
        <title>First genome sequence of a syntrophic acetate-oxidizing bacterium, Tepidanaerobacter acetatoxydans strain Re1.</title>
        <authorList>
            <person name="Manzoor S."/>
            <person name="Bongcam-Rudloff E."/>
            <person name="Schnurer A."/>
            <person name="Muller B."/>
        </authorList>
    </citation>
    <scope>NUCLEOTIDE SEQUENCE [LARGE SCALE GENOMIC DNA]</scope>
    <source>
        <strain evidence="7">Re1</strain>
    </source>
</reference>
<dbReference type="SUPFAM" id="SSF46689">
    <property type="entry name" value="Homeodomain-like"/>
    <property type="match status" value="1"/>
</dbReference>
<dbReference type="Gene3D" id="3.40.50.10660">
    <property type="entry name" value="PrpR receptor domain-like"/>
    <property type="match status" value="1"/>
</dbReference>
<dbReference type="InterPro" id="IPR010524">
    <property type="entry name" value="Sig_transdc_resp-reg_PrpR_N"/>
</dbReference>
<dbReference type="PROSITE" id="PS00688">
    <property type="entry name" value="SIGMA54_INTERACT_3"/>
    <property type="match status" value="1"/>
</dbReference>
<dbReference type="Gene3D" id="1.10.8.60">
    <property type="match status" value="1"/>
</dbReference>
<keyword evidence="4" id="KW-0804">Transcription</keyword>
<keyword evidence="1" id="KW-0547">Nucleotide-binding</keyword>
<evidence type="ECO:0000256" key="4">
    <source>
        <dbReference type="ARBA" id="ARBA00023163"/>
    </source>
</evidence>
<dbReference type="STRING" id="1209989.TepRe1_0516"/>
<sequence>MIDIILISPNLQIAESAIEAKKIYGLDLTIKCGLMEEAVGIAREIINSDNKIKIFISRGGTALKLSEIEGINLVEIKITVEDIFDALSKAKKIGNRILLIGFKNHIQGFHNLSNLVDLDIKQEIIYNEDDAYEKILKARLEGYEVVVGGEVQCGIAKMLGIPYVLLETSPSSFYIAYQEALRIRNVIINQKRKLEEFRVILDNTDDAYIAFDMNSNVTLINEACCEFLNVNQDIIGINIDKIKIKGFEFKNILDQISKDTYELFEINGKTVLASKQDLKLNYDDIGYMIIFKDIVNIRAEESKVRLKQNNRWLSAKYNFDKIIGKSKALQETKKIAKLYAKHESPILIFGESGTGKEMFAQSIHQNSKLKNGPFVAINCASLSTSILESELFGYVEGAFTGAKKTGKPGVFEMAQDGTLFLDEISEIPLDVQGKLLRVIQEKQIMRLGDDKIMPVNARIIAATNKNLIEEINNGRFRKDLYFRINVLRLNIPPLRNRKEDIEDLVKFFITKYGYNSVLISQNALDLMENYDWPGNVRELDNLVERLCVISNDNKISDSDILNYFSEVRNLEGIKELSNFNNNLTKDKIIETINFFNGNKSKAAEYLGVHRSTIWRYLNK</sequence>
<dbReference type="Pfam" id="PF25601">
    <property type="entry name" value="AAA_lid_14"/>
    <property type="match status" value="1"/>
</dbReference>
<dbReference type="InterPro" id="IPR003593">
    <property type="entry name" value="AAA+_ATPase"/>
</dbReference>
<dbReference type="PRINTS" id="PR01590">
    <property type="entry name" value="HTHFIS"/>
</dbReference>
<dbReference type="InterPro" id="IPR002078">
    <property type="entry name" value="Sigma_54_int"/>
</dbReference>
<evidence type="ECO:0000256" key="2">
    <source>
        <dbReference type="ARBA" id="ARBA00022840"/>
    </source>
</evidence>
<accession>L0RYG5</accession>
<evidence type="ECO:0000256" key="3">
    <source>
        <dbReference type="ARBA" id="ARBA00023015"/>
    </source>
</evidence>
<dbReference type="Pfam" id="PF06506">
    <property type="entry name" value="PrpR_N"/>
    <property type="match status" value="1"/>
</dbReference>
<dbReference type="Pfam" id="PF13188">
    <property type="entry name" value="PAS_8"/>
    <property type="match status" value="1"/>
</dbReference>
<dbReference type="PANTHER" id="PTHR32071:SF57">
    <property type="entry name" value="C4-DICARBOXYLATE TRANSPORT TRANSCRIPTIONAL REGULATORY PROTEIN DCTD"/>
    <property type="match status" value="1"/>
</dbReference>
<dbReference type="EMBL" id="HF563609">
    <property type="protein sequence ID" value="CCP25254.1"/>
    <property type="molecule type" value="Genomic_DNA"/>
</dbReference>
<dbReference type="GO" id="GO:0000156">
    <property type="term" value="F:phosphorelay response regulator activity"/>
    <property type="evidence" value="ECO:0007669"/>
    <property type="project" value="InterPro"/>
</dbReference>
<gene>
    <name evidence="6" type="ordered locus">TEPIRE1_0566</name>
</gene>
<dbReference type="PANTHER" id="PTHR32071">
    <property type="entry name" value="TRANSCRIPTIONAL REGULATORY PROTEIN"/>
    <property type="match status" value="1"/>
</dbReference>
<dbReference type="AlphaFoldDB" id="L0RYG5"/>
<protein>
    <submittedName>
        <fullName evidence="6">Proprionate catabolism activator, Fis family</fullName>
    </submittedName>
</protein>
<dbReference type="HOGENOM" id="CLU_000445_8_5_9"/>
<dbReference type="Pfam" id="PF00158">
    <property type="entry name" value="Sigma54_activat"/>
    <property type="match status" value="1"/>
</dbReference>
<keyword evidence="3" id="KW-0805">Transcription regulation</keyword>
<dbReference type="InterPro" id="IPR009057">
    <property type="entry name" value="Homeodomain-like_sf"/>
</dbReference>
<dbReference type="InterPro" id="IPR002197">
    <property type="entry name" value="HTH_Fis"/>
</dbReference>
<dbReference type="SUPFAM" id="SSF52540">
    <property type="entry name" value="P-loop containing nucleoside triphosphate hydrolases"/>
    <property type="match status" value="1"/>
</dbReference>
<evidence type="ECO:0000313" key="6">
    <source>
        <dbReference type="EMBL" id="CCP25254.1"/>
    </source>
</evidence>
<dbReference type="Gene3D" id="3.30.450.20">
    <property type="entry name" value="PAS domain"/>
    <property type="match status" value="1"/>
</dbReference>
<dbReference type="GO" id="GO:0006355">
    <property type="term" value="P:regulation of DNA-templated transcription"/>
    <property type="evidence" value="ECO:0007669"/>
    <property type="project" value="InterPro"/>
</dbReference>
<proteinExistence type="predicted"/>
<dbReference type="GO" id="GO:0005524">
    <property type="term" value="F:ATP binding"/>
    <property type="evidence" value="ECO:0007669"/>
    <property type="project" value="UniProtKB-KW"/>
</dbReference>
<keyword evidence="7" id="KW-1185">Reference proteome</keyword>
<dbReference type="InterPro" id="IPR025944">
    <property type="entry name" value="Sigma_54_int_dom_CS"/>
</dbReference>
<dbReference type="Proteomes" id="UP000010802">
    <property type="component" value="Chromosome"/>
</dbReference>
<organism evidence="6 7">
    <name type="scientific">Tepidanaerobacter acetatoxydans (strain DSM 21804 / JCM 16047 / Re1)</name>
    <dbReference type="NCBI Taxonomy" id="1209989"/>
    <lineage>
        <taxon>Bacteria</taxon>
        <taxon>Bacillati</taxon>
        <taxon>Bacillota</taxon>
        <taxon>Clostridia</taxon>
        <taxon>Thermosediminibacterales</taxon>
        <taxon>Tepidanaerobacteraceae</taxon>
        <taxon>Tepidanaerobacter</taxon>
    </lineage>
</organism>
<dbReference type="InterPro" id="IPR027417">
    <property type="entry name" value="P-loop_NTPase"/>
</dbReference>
<name>L0RYG5_TEPAE</name>
<dbReference type="Gene3D" id="3.40.50.300">
    <property type="entry name" value="P-loop containing nucleotide triphosphate hydrolases"/>
    <property type="match status" value="1"/>
</dbReference>
<evidence type="ECO:0000259" key="5">
    <source>
        <dbReference type="PROSITE" id="PS50045"/>
    </source>
</evidence>
<dbReference type="PROSITE" id="PS50045">
    <property type="entry name" value="SIGMA54_INTERACT_4"/>
    <property type="match status" value="1"/>
</dbReference>
<dbReference type="FunFam" id="3.40.50.300:FF:000006">
    <property type="entry name" value="DNA-binding transcriptional regulator NtrC"/>
    <property type="match status" value="1"/>
</dbReference>
<dbReference type="InterPro" id="IPR000014">
    <property type="entry name" value="PAS"/>
</dbReference>
<feature type="domain" description="Sigma-54 factor interaction" evidence="5">
    <location>
        <begin position="322"/>
        <end position="548"/>
    </location>
</feature>
<dbReference type="InterPro" id="IPR025662">
    <property type="entry name" value="Sigma_54_int_dom_ATP-bd_1"/>
</dbReference>
<evidence type="ECO:0000313" key="7">
    <source>
        <dbReference type="Proteomes" id="UP000010802"/>
    </source>
</evidence>
<dbReference type="Gene3D" id="3.40.50.2300">
    <property type="match status" value="1"/>
</dbReference>
<dbReference type="SUPFAM" id="SSF55785">
    <property type="entry name" value="PYP-like sensor domain (PAS domain)"/>
    <property type="match status" value="1"/>
</dbReference>
<dbReference type="OrthoDB" id="9803970at2"/>